<dbReference type="EMBL" id="MK224497">
    <property type="protein sequence ID" value="QAU05017.1"/>
    <property type="molecule type" value="Genomic_DNA"/>
</dbReference>
<name>A0A410T7N8_9CAUD</name>
<protein>
    <submittedName>
        <fullName evidence="1">Uncharacterized protein</fullName>
    </submittedName>
</protein>
<sequence length="196" mass="21762">MHEVDFADARLLRDGSDLANHLVLVHGIEHQRAPLGQLVVDEHLHAVAVLRVGRRGRDGVLTEDRRVDDRRQHLEQRNLVLDREAVAELSDLVAAPHLDRHGLVVDRHRHAVDADVAQVLERRVKRLVHVLGQRRAVRCVPQAAHGHEVGRRGCEQLSRVAPRNIGLSHFALLTCPKGQLSHPPGWRGGRSSPGGG</sequence>
<reference evidence="1 2" key="1">
    <citation type="submission" date="2018-11" db="EMBL/GenBank/DDBJ databases">
        <authorList>
            <person name="Teng T."/>
        </authorList>
    </citation>
    <scope>NUCLEOTIDE SEQUENCE [LARGE SCALE GENOMIC DNA]</scope>
</reference>
<accession>A0A410T7N8</accession>
<organism evidence="1 2">
    <name type="scientific">Mycobacterium phage Henu3</name>
    <dbReference type="NCBI Taxonomy" id="2492961"/>
    <lineage>
        <taxon>Viruses</taxon>
        <taxon>Duplodnaviria</taxon>
        <taxon>Heunggongvirae</taxon>
        <taxon>Uroviricota</taxon>
        <taxon>Caudoviricetes</taxon>
        <taxon>Weiservirinae</taxon>
        <taxon>Fionnbharthvirus</taxon>
        <taxon>Fionnbharthvirus henu3</taxon>
    </lineage>
</organism>
<keyword evidence="2" id="KW-1185">Reference proteome</keyword>
<proteinExistence type="predicted"/>
<evidence type="ECO:0000313" key="1">
    <source>
        <dbReference type="EMBL" id="QAU05017.1"/>
    </source>
</evidence>
<evidence type="ECO:0000313" key="2">
    <source>
        <dbReference type="Proteomes" id="UP000290904"/>
    </source>
</evidence>
<gene>
    <name evidence="1" type="ORF">Henu3_gp85</name>
</gene>
<dbReference type="Proteomes" id="UP000290904">
    <property type="component" value="Segment"/>
</dbReference>